<dbReference type="KEGG" id="poc:NCTC13071_02223"/>
<dbReference type="GO" id="GO:0006415">
    <property type="term" value="P:translational termination"/>
    <property type="evidence" value="ECO:0007669"/>
    <property type="project" value="TreeGrafter"/>
</dbReference>
<gene>
    <name evidence="2" type="ORF">NCTC13071_02223</name>
</gene>
<evidence type="ECO:0000256" key="1">
    <source>
        <dbReference type="ARBA" id="ARBA00022649"/>
    </source>
</evidence>
<dbReference type="GO" id="GO:0004521">
    <property type="term" value="F:RNA endonuclease activity"/>
    <property type="evidence" value="ECO:0007669"/>
    <property type="project" value="TreeGrafter"/>
</dbReference>
<dbReference type="AlphaFoldDB" id="A0A448L877"/>
<dbReference type="GeneID" id="85012988"/>
<reference evidence="2 3" key="1">
    <citation type="submission" date="2018-12" db="EMBL/GenBank/DDBJ databases">
        <authorList>
            <consortium name="Pathogen Informatics"/>
        </authorList>
    </citation>
    <scope>NUCLEOTIDE SEQUENCE [LARGE SCALE GENOMIC DNA]</scope>
    <source>
        <strain evidence="2 3">NCTC13071</strain>
    </source>
</reference>
<name>A0A448L877_9BACT</name>
<dbReference type="InterPro" id="IPR004386">
    <property type="entry name" value="Toxin_YafQ-like"/>
</dbReference>
<dbReference type="GO" id="GO:0006402">
    <property type="term" value="P:mRNA catabolic process"/>
    <property type="evidence" value="ECO:0007669"/>
    <property type="project" value="TreeGrafter"/>
</dbReference>
<accession>A0A448L877</accession>
<dbReference type="PANTHER" id="PTHR40588">
    <property type="entry name" value="MRNA INTERFERASE TOXIN YAFQ"/>
    <property type="match status" value="1"/>
</dbReference>
<dbReference type="RefSeq" id="WP_018919570.1">
    <property type="nucleotide sequence ID" value="NZ_LR134384.1"/>
</dbReference>
<dbReference type="SUPFAM" id="SSF143011">
    <property type="entry name" value="RelE-like"/>
    <property type="match status" value="1"/>
</dbReference>
<dbReference type="PANTHER" id="PTHR40588:SF1">
    <property type="entry name" value="MRNA INTERFERASE TOXIN YAFQ"/>
    <property type="match status" value="1"/>
</dbReference>
<evidence type="ECO:0000313" key="3">
    <source>
        <dbReference type="Proteomes" id="UP000274578"/>
    </source>
</evidence>
<dbReference type="NCBIfam" id="TIGR02385">
    <property type="entry name" value="RelE_StbE"/>
    <property type="match status" value="1"/>
</dbReference>
<protein>
    <submittedName>
        <fullName evidence="2">Addiction module toxin, RelE/StbE family</fullName>
    </submittedName>
</protein>
<proteinExistence type="predicted"/>
<dbReference type="EMBL" id="LR134384">
    <property type="protein sequence ID" value="VEH16200.1"/>
    <property type="molecule type" value="Genomic_DNA"/>
</dbReference>
<dbReference type="InterPro" id="IPR035093">
    <property type="entry name" value="RelE/ParE_toxin_dom_sf"/>
</dbReference>
<dbReference type="Gene3D" id="3.30.2310.20">
    <property type="entry name" value="RelE-like"/>
    <property type="match status" value="1"/>
</dbReference>
<evidence type="ECO:0000313" key="2">
    <source>
        <dbReference type="EMBL" id="VEH16200.1"/>
    </source>
</evidence>
<dbReference type="InterPro" id="IPR007712">
    <property type="entry name" value="RelE/ParE_toxin"/>
</dbReference>
<sequence length="62" mass="7443">MSYIIRYSSNFKKAYKRCKKRGLDMLLLKEVIRILSEEGKLPPTYHAHTLQGKYKDLWECHI</sequence>
<dbReference type="Pfam" id="PF15738">
    <property type="entry name" value="YafQ_toxin"/>
    <property type="match status" value="1"/>
</dbReference>
<keyword evidence="1" id="KW-1277">Toxin-antitoxin system</keyword>
<dbReference type="Proteomes" id="UP000274578">
    <property type="component" value="Chromosome 1"/>
</dbReference>
<organism evidence="2 3">
    <name type="scientific">Segatella oris</name>
    <dbReference type="NCBI Taxonomy" id="28135"/>
    <lineage>
        <taxon>Bacteria</taxon>
        <taxon>Pseudomonadati</taxon>
        <taxon>Bacteroidota</taxon>
        <taxon>Bacteroidia</taxon>
        <taxon>Bacteroidales</taxon>
        <taxon>Prevotellaceae</taxon>
        <taxon>Segatella</taxon>
    </lineage>
</organism>